<dbReference type="InterPro" id="IPR050087">
    <property type="entry name" value="AON_synthase_class-II"/>
</dbReference>
<keyword evidence="4" id="KW-0663">Pyridoxal phosphate</keyword>
<reference evidence="7" key="2">
    <citation type="journal article" date="2023" name="Int. J. Mol. Sci.">
        <title>De Novo Assembly and Annotation of 11 Diverse Shrub Willow (Salix) Genomes Reveals Novel Gene Organization in Sex-Linked Regions.</title>
        <authorList>
            <person name="Hyden B."/>
            <person name="Feng K."/>
            <person name="Yates T.B."/>
            <person name="Jawdy S."/>
            <person name="Cereghino C."/>
            <person name="Smart L.B."/>
            <person name="Muchero W."/>
        </authorList>
    </citation>
    <scope>NUCLEOTIDE SEQUENCE</scope>
    <source>
        <tissue evidence="7">Shoot tip</tissue>
    </source>
</reference>
<feature type="transmembrane region" description="Helical" evidence="6">
    <location>
        <begin position="33"/>
        <end position="55"/>
    </location>
</feature>
<gene>
    <name evidence="7" type="ORF">OIU74_016396</name>
</gene>
<dbReference type="InterPro" id="IPR015424">
    <property type="entry name" value="PyrdxlP-dep_Trfase"/>
</dbReference>
<keyword evidence="7" id="KW-0032">Aminotransferase</keyword>
<keyword evidence="6" id="KW-1133">Transmembrane helix</keyword>
<dbReference type="AlphaFoldDB" id="A0A9Q0SSP9"/>
<dbReference type="Gene3D" id="3.40.640.10">
    <property type="entry name" value="Type I PLP-dependent aspartate aminotransferase-like (Major domain)"/>
    <property type="match status" value="1"/>
</dbReference>
<comment type="cofactor">
    <cofactor evidence="1">
        <name>pyridoxal 5'-phosphate</name>
        <dbReference type="ChEBI" id="CHEBI:597326"/>
    </cofactor>
</comment>
<keyword evidence="6" id="KW-0472">Membrane</keyword>
<protein>
    <submittedName>
        <fullName evidence="7">CLASS II AMINOTRANSFERASE/8-AMINO-7-OXONONANOATE SYNTHASE</fullName>
    </submittedName>
</protein>
<evidence type="ECO:0000256" key="3">
    <source>
        <dbReference type="ARBA" id="ARBA00022679"/>
    </source>
</evidence>
<proteinExistence type="inferred from homology"/>
<sequence>MDTMASNVLQLVNSTLERVTSALDFPSARAVVFGFQIGGHLFVEVLLIVVILFLLSQKSYKHPKRPLTKKEIDELCDEWVPESLIPPITEDMRYEPPTLESAAGPHAIINGKDVVNFASANYLGLIGHEKLLESSTSALEKYGVGSCGPRGFYGTIDVHLDCEARIAKFWGNFGFNSLFIRTFHYVQHNSMFLQKGRHNCCVSMG</sequence>
<dbReference type="GO" id="GO:0046512">
    <property type="term" value="P:sphingosine biosynthetic process"/>
    <property type="evidence" value="ECO:0007669"/>
    <property type="project" value="TreeGrafter"/>
</dbReference>
<dbReference type="GO" id="GO:0008483">
    <property type="term" value="F:transaminase activity"/>
    <property type="evidence" value="ECO:0007669"/>
    <property type="project" value="UniProtKB-KW"/>
</dbReference>
<keyword evidence="3" id="KW-0808">Transferase</keyword>
<keyword evidence="5" id="KW-0012">Acyltransferase</keyword>
<dbReference type="PANTHER" id="PTHR13693:SF2">
    <property type="entry name" value="SERINE PALMITOYLTRANSFERASE 1"/>
    <property type="match status" value="1"/>
</dbReference>
<evidence type="ECO:0000313" key="8">
    <source>
        <dbReference type="Proteomes" id="UP001151752"/>
    </source>
</evidence>
<comment type="similarity">
    <text evidence="2">Belongs to the class-II pyridoxal-phosphate-dependent aminotransferase family.</text>
</comment>
<dbReference type="Proteomes" id="UP001151752">
    <property type="component" value="Chromosome 15W"/>
</dbReference>
<organism evidence="7 8">
    <name type="scientific">Salix koriyanagi</name>
    <dbReference type="NCBI Taxonomy" id="2511006"/>
    <lineage>
        <taxon>Eukaryota</taxon>
        <taxon>Viridiplantae</taxon>
        <taxon>Streptophyta</taxon>
        <taxon>Embryophyta</taxon>
        <taxon>Tracheophyta</taxon>
        <taxon>Spermatophyta</taxon>
        <taxon>Magnoliopsida</taxon>
        <taxon>eudicotyledons</taxon>
        <taxon>Gunneridae</taxon>
        <taxon>Pentapetalae</taxon>
        <taxon>rosids</taxon>
        <taxon>fabids</taxon>
        <taxon>Malpighiales</taxon>
        <taxon>Salicaceae</taxon>
        <taxon>Saliceae</taxon>
        <taxon>Salix</taxon>
    </lineage>
</organism>
<dbReference type="GO" id="GO:0046513">
    <property type="term" value="P:ceramide biosynthetic process"/>
    <property type="evidence" value="ECO:0007669"/>
    <property type="project" value="TreeGrafter"/>
</dbReference>
<evidence type="ECO:0000313" key="7">
    <source>
        <dbReference type="EMBL" id="KAJ6687695.1"/>
    </source>
</evidence>
<dbReference type="GO" id="GO:0004758">
    <property type="term" value="F:serine C-palmitoyltransferase activity"/>
    <property type="evidence" value="ECO:0007669"/>
    <property type="project" value="TreeGrafter"/>
</dbReference>
<reference evidence="7" key="1">
    <citation type="submission" date="2022-11" db="EMBL/GenBank/DDBJ databases">
        <authorList>
            <person name="Hyden B.L."/>
            <person name="Feng K."/>
            <person name="Yates T."/>
            <person name="Jawdy S."/>
            <person name="Smart L.B."/>
            <person name="Muchero W."/>
        </authorList>
    </citation>
    <scope>NUCLEOTIDE SEQUENCE</scope>
    <source>
        <tissue evidence="7">Shoot tip</tissue>
    </source>
</reference>
<keyword evidence="6" id="KW-0812">Transmembrane</keyword>
<dbReference type="EMBL" id="JAPFFM010000019">
    <property type="protein sequence ID" value="KAJ6687695.1"/>
    <property type="molecule type" value="Genomic_DNA"/>
</dbReference>
<evidence type="ECO:0000256" key="2">
    <source>
        <dbReference type="ARBA" id="ARBA00008392"/>
    </source>
</evidence>
<dbReference type="GO" id="GO:0005783">
    <property type="term" value="C:endoplasmic reticulum"/>
    <property type="evidence" value="ECO:0007669"/>
    <property type="project" value="TreeGrafter"/>
</dbReference>
<dbReference type="SUPFAM" id="SSF53383">
    <property type="entry name" value="PLP-dependent transferases"/>
    <property type="match status" value="1"/>
</dbReference>
<comment type="caution">
    <text evidence="7">The sequence shown here is derived from an EMBL/GenBank/DDBJ whole genome shotgun (WGS) entry which is preliminary data.</text>
</comment>
<accession>A0A9Q0SSP9</accession>
<dbReference type="InterPro" id="IPR015421">
    <property type="entry name" value="PyrdxlP-dep_Trfase_major"/>
</dbReference>
<evidence type="ECO:0000256" key="1">
    <source>
        <dbReference type="ARBA" id="ARBA00001933"/>
    </source>
</evidence>
<evidence type="ECO:0000256" key="6">
    <source>
        <dbReference type="SAM" id="Phobius"/>
    </source>
</evidence>
<keyword evidence="8" id="KW-1185">Reference proteome</keyword>
<evidence type="ECO:0000256" key="4">
    <source>
        <dbReference type="ARBA" id="ARBA00022898"/>
    </source>
</evidence>
<dbReference type="PANTHER" id="PTHR13693">
    <property type="entry name" value="CLASS II AMINOTRANSFERASE/8-AMINO-7-OXONONANOATE SYNTHASE"/>
    <property type="match status" value="1"/>
</dbReference>
<name>A0A9Q0SSP9_9ROSI</name>
<dbReference type="GO" id="GO:0016020">
    <property type="term" value="C:membrane"/>
    <property type="evidence" value="ECO:0007669"/>
    <property type="project" value="GOC"/>
</dbReference>
<evidence type="ECO:0000256" key="5">
    <source>
        <dbReference type="ARBA" id="ARBA00023315"/>
    </source>
</evidence>